<keyword evidence="3" id="KW-1185">Reference proteome</keyword>
<dbReference type="EMBL" id="QFLI01000005">
    <property type="protein sequence ID" value="PXY00775.1"/>
    <property type="molecule type" value="Genomic_DNA"/>
</dbReference>
<name>A0A2V3ZVU1_9BACT</name>
<dbReference type="Pfam" id="PF04073">
    <property type="entry name" value="tRNA_edit"/>
    <property type="match status" value="1"/>
</dbReference>
<feature type="domain" description="YbaK/aminoacyl-tRNA synthetase-associated" evidence="1">
    <location>
        <begin position="32"/>
        <end position="140"/>
    </location>
</feature>
<dbReference type="GO" id="GO:0002161">
    <property type="term" value="F:aminoacyl-tRNA deacylase activity"/>
    <property type="evidence" value="ECO:0007669"/>
    <property type="project" value="InterPro"/>
</dbReference>
<dbReference type="AlphaFoldDB" id="A0A2V3ZVU1"/>
<dbReference type="Proteomes" id="UP000248079">
    <property type="component" value="Unassembled WGS sequence"/>
</dbReference>
<comment type="caution">
    <text evidence="2">The sequence shown here is derived from an EMBL/GenBank/DDBJ whole genome shotgun (WGS) entry which is preliminary data.</text>
</comment>
<reference evidence="2 3" key="1">
    <citation type="submission" date="2018-05" db="EMBL/GenBank/DDBJ databases">
        <title>Marinifilum breve JC075T sp. nov., a marine bacterium isolated from Yongle Blue Hole in the South China Sea.</title>
        <authorList>
            <person name="Fu T."/>
        </authorList>
    </citation>
    <scope>NUCLEOTIDE SEQUENCE [LARGE SCALE GENOMIC DNA]</scope>
    <source>
        <strain evidence="2 3">JC075</strain>
    </source>
</reference>
<organism evidence="2 3">
    <name type="scientific">Marinifilum breve</name>
    <dbReference type="NCBI Taxonomy" id="2184082"/>
    <lineage>
        <taxon>Bacteria</taxon>
        <taxon>Pseudomonadati</taxon>
        <taxon>Bacteroidota</taxon>
        <taxon>Bacteroidia</taxon>
        <taxon>Marinilabiliales</taxon>
        <taxon>Marinifilaceae</taxon>
    </lineage>
</organism>
<sequence length="163" mass="18086">MKKTNAARILDRADIEYAIIDYDTDPIEVGTERVSENTNLHVPYINKTLVLSENKTGVVVDCISGSSELKPNSIVQISENQKSTLAALKNIQELTDYICGGCSFPDTKKDYLVFLNTLALQLKQFSIKAGLRDKQMKIDSIDFHSITKATLCLTSNPKLKLAC</sequence>
<dbReference type="SUPFAM" id="SSF55826">
    <property type="entry name" value="YbaK/ProRS associated domain"/>
    <property type="match status" value="1"/>
</dbReference>
<evidence type="ECO:0000313" key="3">
    <source>
        <dbReference type="Proteomes" id="UP000248079"/>
    </source>
</evidence>
<dbReference type="OrthoDB" id="9809296at2"/>
<dbReference type="InterPro" id="IPR036754">
    <property type="entry name" value="YbaK/aa-tRNA-synt-asso_dom_sf"/>
</dbReference>
<dbReference type="InterPro" id="IPR007214">
    <property type="entry name" value="YbaK/aa-tRNA-synth-assoc-dom"/>
</dbReference>
<evidence type="ECO:0000259" key="1">
    <source>
        <dbReference type="Pfam" id="PF04073"/>
    </source>
</evidence>
<evidence type="ECO:0000313" key="2">
    <source>
        <dbReference type="EMBL" id="PXY00775.1"/>
    </source>
</evidence>
<gene>
    <name evidence="2" type="ORF">DF185_12785</name>
</gene>
<dbReference type="RefSeq" id="WP_110361141.1">
    <property type="nucleotide sequence ID" value="NZ_QFLI01000005.1"/>
</dbReference>
<accession>A0A2V3ZVU1</accession>
<protein>
    <submittedName>
        <fullName evidence="2">Cys-tRNA(Pro) deacylase</fullName>
    </submittedName>
</protein>
<dbReference type="Gene3D" id="3.90.960.10">
    <property type="entry name" value="YbaK/aminoacyl-tRNA synthetase-associated domain"/>
    <property type="match status" value="1"/>
</dbReference>
<proteinExistence type="predicted"/>